<name>A0ABN4CDZ3_9CORY</name>
<keyword evidence="1" id="KW-0812">Transmembrane</keyword>
<dbReference type="EMBL" id="CP004350">
    <property type="protein sequence ID" value="AHI20575.1"/>
    <property type="molecule type" value="Genomic_DNA"/>
</dbReference>
<gene>
    <name evidence="2" type="ORF">CCASEI_10100</name>
</gene>
<keyword evidence="3" id="KW-1185">Reference proteome</keyword>
<sequence>MIDNPISKSTQQRRPTLKWAVGVDTIIGYILVPFYVVLSFVIPKRNTEAISKKPHTSSAGEKIIGGFKSICFAWIKSIGVAMSTGAIVGTVEWGLARLLNRRMLDGVPAIATGVGIPALVGGVLIDRKNRWRGAAISVLATLPRILLSGSWRRDLSTDEEYDQKMAKASGQLSQVLKEEAERKQRRIANLRSRSTST</sequence>
<feature type="transmembrane region" description="Helical" evidence="1">
    <location>
        <begin position="20"/>
        <end position="42"/>
    </location>
</feature>
<keyword evidence="1" id="KW-1133">Transmembrane helix</keyword>
<feature type="transmembrane region" description="Helical" evidence="1">
    <location>
        <begin position="63"/>
        <end position="87"/>
    </location>
</feature>
<protein>
    <recommendedName>
        <fullName evidence="4">RDD domain-containing protein</fullName>
    </recommendedName>
</protein>
<feature type="transmembrane region" description="Helical" evidence="1">
    <location>
        <begin position="107"/>
        <end position="125"/>
    </location>
</feature>
<evidence type="ECO:0000313" key="3">
    <source>
        <dbReference type="Proteomes" id="UP000019226"/>
    </source>
</evidence>
<reference evidence="3" key="1">
    <citation type="submission" date="2013-02" db="EMBL/GenBank/DDBJ databases">
        <title>The complete genome sequence of Corynebacterium casei LMG S-19264 (=DSM 44701).</title>
        <authorList>
            <person name="Ruckert C."/>
            <person name="Albersmeier A."/>
            <person name="Kalinowski J."/>
        </authorList>
    </citation>
    <scope>NUCLEOTIDE SEQUENCE [LARGE SCALE GENOMIC DNA]</scope>
    <source>
        <strain evidence="3">LMG S-19264</strain>
    </source>
</reference>
<proteinExistence type="predicted"/>
<dbReference type="GeneID" id="82878131"/>
<evidence type="ECO:0000256" key="1">
    <source>
        <dbReference type="SAM" id="Phobius"/>
    </source>
</evidence>
<dbReference type="RefSeq" id="WP_006822990.1">
    <property type="nucleotide sequence ID" value="NZ_CP004350.1"/>
</dbReference>
<accession>A0ABN4CDZ3</accession>
<evidence type="ECO:0000313" key="2">
    <source>
        <dbReference type="EMBL" id="AHI20575.1"/>
    </source>
</evidence>
<dbReference type="Proteomes" id="UP000019226">
    <property type="component" value="Chromosome"/>
</dbReference>
<organism evidence="2 3">
    <name type="scientific">Corynebacterium casei LMG S-19264</name>
    <dbReference type="NCBI Taxonomy" id="1285583"/>
    <lineage>
        <taxon>Bacteria</taxon>
        <taxon>Bacillati</taxon>
        <taxon>Actinomycetota</taxon>
        <taxon>Actinomycetes</taxon>
        <taxon>Mycobacteriales</taxon>
        <taxon>Corynebacteriaceae</taxon>
        <taxon>Corynebacterium</taxon>
    </lineage>
</organism>
<evidence type="ECO:0008006" key="4">
    <source>
        <dbReference type="Google" id="ProtNLM"/>
    </source>
</evidence>
<keyword evidence="1" id="KW-0472">Membrane</keyword>